<comment type="caution">
    <text evidence="1">The sequence shown here is derived from an EMBL/GenBank/DDBJ whole genome shotgun (WGS) entry which is preliminary data.</text>
</comment>
<sequence>MIINVVRNTTIRGTLLDAPYAFQDYTEIDAVRPSTPFQCRVMQTLGGAEEKERIENLRIDSCLKVVVIENLQFVEQRYGQLQLTEFDDASSRYHISKNICDKDCVTCLITGADLPLSYCSGQTRPVLLFGSDFPILLFGADLPCPIVRGGLAMSYCSGRTALSCCSRRPCPILLFDADCLVLLFEEDCPALL</sequence>
<organism evidence="1 2">
    <name type="scientific">Datura stramonium</name>
    <name type="common">Jimsonweed</name>
    <name type="synonym">Common thornapple</name>
    <dbReference type="NCBI Taxonomy" id="4076"/>
    <lineage>
        <taxon>Eukaryota</taxon>
        <taxon>Viridiplantae</taxon>
        <taxon>Streptophyta</taxon>
        <taxon>Embryophyta</taxon>
        <taxon>Tracheophyta</taxon>
        <taxon>Spermatophyta</taxon>
        <taxon>Magnoliopsida</taxon>
        <taxon>eudicotyledons</taxon>
        <taxon>Gunneridae</taxon>
        <taxon>Pentapetalae</taxon>
        <taxon>asterids</taxon>
        <taxon>lamiids</taxon>
        <taxon>Solanales</taxon>
        <taxon>Solanaceae</taxon>
        <taxon>Solanoideae</taxon>
        <taxon>Datureae</taxon>
        <taxon>Datura</taxon>
    </lineage>
</organism>
<accession>A0ABS8T6W2</accession>
<dbReference type="EMBL" id="JACEIK010001157">
    <property type="protein sequence ID" value="MCD7466591.1"/>
    <property type="molecule type" value="Genomic_DNA"/>
</dbReference>
<evidence type="ECO:0000313" key="2">
    <source>
        <dbReference type="Proteomes" id="UP000823775"/>
    </source>
</evidence>
<name>A0ABS8T6W2_DATST</name>
<reference evidence="1 2" key="1">
    <citation type="journal article" date="2021" name="BMC Genomics">
        <title>Datura genome reveals duplications of psychoactive alkaloid biosynthetic genes and high mutation rate following tissue culture.</title>
        <authorList>
            <person name="Rajewski A."/>
            <person name="Carter-House D."/>
            <person name="Stajich J."/>
            <person name="Litt A."/>
        </authorList>
    </citation>
    <scope>NUCLEOTIDE SEQUENCE [LARGE SCALE GENOMIC DNA]</scope>
    <source>
        <strain evidence="1">AR-01</strain>
    </source>
</reference>
<dbReference type="Proteomes" id="UP000823775">
    <property type="component" value="Unassembled WGS sequence"/>
</dbReference>
<evidence type="ECO:0000313" key="1">
    <source>
        <dbReference type="EMBL" id="MCD7466591.1"/>
    </source>
</evidence>
<gene>
    <name evidence="1" type="ORF">HAX54_003430</name>
</gene>
<proteinExistence type="predicted"/>
<keyword evidence="2" id="KW-1185">Reference proteome</keyword>
<protein>
    <submittedName>
        <fullName evidence="1">Uncharacterized protein</fullName>
    </submittedName>
</protein>